<reference evidence="3" key="1">
    <citation type="submission" date="2025-08" db="UniProtKB">
        <authorList>
            <consortium name="RefSeq"/>
        </authorList>
    </citation>
    <scope>IDENTIFICATION</scope>
    <source>
        <tissue evidence="3">Etiolated seedlings</tissue>
    </source>
</reference>
<dbReference type="GeneID" id="101506932"/>
<dbReference type="OrthoDB" id="1932113at2759"/>
<proteinExistence type="predicted"/>
<evidence type="ECO:0000313" key="3">
    <source>
        <dbReference type="RefSeq" id="XP_012574925.1"/>
    </source>
</evidence>
<dbReference type="PANTHER" id="PTHR35277">
    <property type="entry name" value="OS09G0363700 PROTEIN"/>
    <property type="match status" value="1"/>
</dbReference>
<dbReference type="PANTHER" id="PTHR35277:SF7">
    <property type="entry name" value="BNAC03G13190D PROTEIN"/>
    <property type="match status" value="1"/>
</dbReference>
<sequence>MMESKSNDKTTNSLSGMNTTMYYQSLSYVFPTIHSFNKVRGPILVERAKKEFEAILHPQKSSCHHRETHGLNSDIDENTSLDDVKAPNVFERAKEEFQALAQVFHHNSEASSHDDIRVGNQIAESNHKQETLKSPSETKAKKANIFVRAKEEIKAVIHHDKSKHHHHKETHGRNDDINENTPIDEVKGPNVYERVKEEFQAVFQAIHPKKES</sequence>
<evidence type="ECO:0000313" key="2">
    <source>
        <dbReference type="Proteomes" id="UP000087171"/>
    </source>
</evidence>
<feature type="region of interest" description="Disordered" evidence="1">
    <location>
        <begin position="158"/>
        <end position="188"/>
    </location>
</feature>
<dbReference type="STRING" id="3827.A0A1S3EGF6"/>
<evidence type="ECO:0000256" key="1">
    <source>
        <dbReference type="SAM" id="MobiDB-lite"/>
    </source>
</evidence>
<keyword evidence="2" id="KW-1185">Reference proteome</keyword>
<gene>
    <name evidence="3" type="primary">LOC101506932</name>
</gene>
<feature type="compositionally biased region" description="Basic residues" evidence="1">
    <location>
        <begin position="160"/>
        <end position="170"/>
    </location>
</feature>
<dbReference type="Proteomes" id="UP000087171">
    <property type="component" value="Unplaced"/>
</dbReference>
<dbReference type="RefSeq" id="XP_012574925.1">
    <property type="nucleotide sequence ID" value="XM_012719471.2"/>
</dbReference>
<protein>
    <submittedName>
        <fullName evidence="3">Uncharacterized protein LOC101506932 isoform X1</fullName>
    </submittedName>
</protein>
<dbReference type="AlphaFoldDB" id="A0A1S3EGF6"/>
<organism evidence="2 3">
    <name type="scientific">Cicer arietinum</name>
    <name type="common">Chickpea</name>
    <name type="synonym">Garbanzo</name>
    <dbReference type="NCBI Taxonomy" id="3827"/>
    <lineage>
        <taxon>Eukaryota</taxon>
        <taxon>Viridiplantae</taxon>
        <taxon>Streptophyta</taxon>
        <taxon>Embryophyta</taxon>
        <taxon>Tracheophyta</taxon>
        <taxon>Spermatophyta</taxon>
        <taxon>Magnoliopsida</taxon>
        <taxon>eudicotyledons</taxon>
        <taxon>Gunneridae</taxon>
        <taxon>Pentapetalae</taxon>
        <taxon>rosids</taxon>
        <taxon>fabids</taxon>
        <taxon>Fabales</taxon>
        <taxon>Fabaceae</taxon>
        <taxon>Papilionoideae</taxon>
        <taxon>50 kb inversion clade</taxon>
        <taxon>NPAAA clade</taxon>
        <taxon>Hologalegina</taxon>
        <taxon>IRL clade</taxon>
        <taxon>Cicereae</taxon>
        <taxon>Cicer</taxon>
    </lineage>
</organism>
<name>A0A1S3EGF6_CICAR</name>
<accession>A0A1S3EGF6</accession>
<feature type="region of interest" description="Disordered" evidence="1">
    <location>
        <begin position="60"/>
        <end position="80"/>
    </location>
</feature>